<dbReference type="InterPro" id="IPR020846">
    <property type="entry name" value="MFS_dom"/>
</dbReference>
<evidence type="ECO:0000259" key="11">
    <source>
        <dbReference type="PROSITE" id="PS50850"/>
    </source>
</evidence>
<evidence type="ECO:0000256" key="3">
    <source>
        <dbReference type="ARBA" id="ARBA00022448"/>
    </source>
</evidence>
<name>A0A9W8R4Q3_9HYPO</name>
<feature type="transmembrane region" description="Helical" evidence="10">
    <location>
        <begin position="321"/>
        <end position="345"/>
    </location>
</feature>
<feature type="transmembrane region" description="Helical" evidence="10">
    <location>
        <begin position="416"/>
        <end position="438"/>
    </location>
</feature>
<dbReference type="InterPro" id="IPR036259">
    <property type="entry name" value="MFS_trans_sf"/>
</dbReference>
<dbReference type="GO" id="GO:0016020">
    <property type="term" value="C:membrane"/>
    <property type="evidence" value="ECO:0007669"/>
    <property type="project" value="UniProtKB-SubCell"/>
</dbReference>
<keyword evidence="5 10" id="KW-0812">Transmembrane</keyword>
<evidence type="ECO:0000256" key="8">
    <source>
        <dbReference type="RuleBase" id="RU003346"/>
    </source>
</evidence>
<keyword evidence="4" id="KW-0762">Sugar transport</keyword>
<evidence type="ECO:0000313" key="12">
    <source>
        <dbReference type="EMBL" id="KAJ4185846.1"/>
    </source>
</evidence>
<evidence type="ECO:0000256" key="4">
    <source>
        <dbReference type="ARBA" id="ARBA00022597"/>
    </source>
</evidence>
<feature type="transmembrane region" description="Helical" evidence="10">
    <location>
        <begin position="357"/>
        <end position="376"/>
    </location>
</feature>
<dbReference type="SUPFAM" id="SSF103473">
    <property type="entry name" value="MFS general substrate transporter"/>
    <property type="match status" value="1"/>
</dbReference>
<evidence type="ECO:0000256" key="6">
    <source>
        <dbReference type="ARBA" id="ARBA00022989"/>
    </source>
</evidence>
<keyword evidence="7 10" id="KW-0472">Membrane</keyword>
<keyword evidence="6 10" id="KW-1133">Transmembrane helix</keyword>
<dbReference type="NCBIfam" id="TIGR00879">
    <property type="entry name" value="SP"/>
    <property type="match status" value="1"/>
</dbReference>
<comment type="similarity">
    <text evidence="2 8">Belongs to the major facilitator superfamily. Sugar transporter (TC 2.A.1.1) family.</text>
</comment>
<dbReference type="EMBL" id="JAOQAV010000022">
    <property type="protein sequence ID" value="KAJ4185846.1"/>
    <property type="molecule type" value="Genomic_DNA"/>
</dbReference>
<feature type="transmembrane region" description="Helical" evidence="10">
    <location>
        <begin position="383"/>
        <end position="404"/>
    </location>
</feature>
<dbReference type="InterPro" id="IPR003663">
    <property type="entry name" value="Sugar/inositol_transpt"/>
</dbReference>
<dbReference type="GO" id="GO:0005351">
    <property type="term" value="F:carbohydrate:proton symporter activity"/>
    <property type="evidence" value="ECO:0007669"/>
    <property type="project" value="TreeGrafter"/>
</dbReference>
<feature type="region of interest" description="Disordered" evidence="9">
    <location>
        <begin position="1"/>
        <end position="25"/>
    </location>
</feature>
<comment type="subcellular location">
    <subcellularLocation>
        <location evidence="1">Membrane</location>
        <topology evidence="1">Multi-pass membrane protein</topology>
    </subcellularLocation>
</comment>
<dbReference type="PROSITE" id="PS50850">
    <property type="entry name" value="MFS"/>
    <property type="match status" value="1"/>
</dbReference>
<feature type="transmembrane region" description="Helical" evidence="10">
    <location>
        <begin position="484"/>
        <end position="501"/>
    </location>
</feature>
<dbReference type="Proteomes" id="UP001152087">
    <property type="component" value="Unassembled WGS sequence"/>
</dbReference>
<dbReference type="PANTHER" id="PTHR48022">
    <property type="entry name" value="PLASTIDIC GLUCOSE TRANSPORTER 4"/>
    <property type="match status" value="1"/>
</dbReference>
<keyword evidence="3 8" id="KW-0813">Transport</keyword>
<evidence type="ECO:0000256" key="10">
    <source>
        <dbReference type="SAM" id="Phobius"/>
    </source>
</evidence>
<dbReference type="PANTHER" id="PTHR48022:SF5">
    <property type="entry name" value="ALPHA-GLUCOSIDES PERMEASE MPH2-RELATED"/>
    <property type="match status" value="1"/>
</dbReference>
<feature type="transmembrane region" description="Helical" evidence="10">
    <location>
        <begin position="200"/>
        <end position="223"/>
    </location>
</feature>
<proteinExistence type="inferred from homology"/>
<feature type="domain" description="Major facilitator superfamily (MFS) profile" evidence="11">
    <location>
        <begin position="65"/>
        <end position="507"/>
    </location>
</feature>
<keyword evidence="13" id="KW-1185">Reference proteome</keyword>
<dbReference type="Gene3D" id="1.20.1250.20">
    <property type="entry name" value="MFS general substrate transporter like domains"/>
    <property type="match status" value="1"/>
</dbReference>
<evidence type="ECO:0000256" key="5">
    <source>
        <dbReference type="ARBA" id="ARBA00022692"/>
    </source>
</evidence>
<evidence type="ECO:0000256" key="1">
    <source>
        <dbReference type="ARBA" id="ARBA00004141"/>
    </source>
</evidence>
<dbReference type="FunFam" id="1.20.1250.20:FF:000254">
    <property type="entry name" value="MAL31p Maltose permease"/>
    <property type="match status" value="1"/>
</dbReference>
<gene>
    <name evidence="12" type="ORF">NW755_008298</name>
</gene>
<feature type="transmembrane region" description="Helical" evidence="10">
    <location>
        <begin position="458"/>
        <end position="478"/>
    </location>
</feature>
<evidence type="ECO:0000256" key="2">
    <source>
        <dbReference type="ARBA" id="ARBA00010992"/>
    </source>
</evidence>
<protein>
    <recommendedName>
        <fullName evidence="11">Major facilitator superfamily (MFS) profile domain-containing protein</fullName>
    </recommendedName>
</protein>
<evidence type="ECO:0000313" key="13">
    <source>
        <dbReference type="Proteomes" id="UP001152087"/>
    </source>
</evidence>
<sequence length="546" mass="60245">MDESKENSNHHEGDNAAQNNPANPGVAVGLSPVDDMLRAAEEAALYEKEMSIRAAIKAYPKAIAFSMIVSLCLIMEGYDTALVDAFFSLPQFRERFGERLENGDYQITASWMSGLKTGVQVGQILGLMAAGVIAERYGYKKTILGSLLLLIGFIFIFFFASHIAMLFVAGVLCGVPWGAFQTLTTTYAADVTPIPLRPVLTTYVNMCWVMGQLLSSGVLRGLIDRHDNWAWRIPYAIQWVFPPPIIIGVLLAPESPTWLVRKGRLDDARKALRRLASGRSEDDINNTVAMLVYTDQMEKESVEGVSYLDCFRGTNLRRTEIACMVWAAQVLCGIWFGGNVIYFLQQAGFDPARSFDFGIGTQALALAGTIGAWFLLPHVGRRRLYLVGLSVMLTVLMAVGFMGIPARMDSIGWASGALMMVFVVTYDLTVGPACYCLVAEIPTTRLRIKTAVLARNTYNIISIGANFLNAPILNPGAWNLRGKGGFIWAGPCAVVLVWTFFRLPETKGRAISELDTLFERRVSTRDFAKTEVTMFDQSQNEKLGVE</sequence>
<dbReference type="InterPro" id="IPR050360">
    <property type="entry name" value="MFS_Sugar_Transporters"/>
</dbReference>
<accession>A0A9W8R4Q3</accession>
<evidence type="ECO:0000256" key="7">
    <source>
        <dbReference type="ARBA" id="ARBA00023136"/>
    </source>
</evidence>
<feature type="compositionally biased region" description="Basic and acidic residues" evidence="9">
    <location>
        <begin position="1"/>
        <end position="14"/>
    </location>
</feature>
<reference evidence="12" key="1">
    <citation type="submission" date="2022-09" db="EMBL/GenBank/DDBJ databases">
        <title>Fusarium specimens isolated from Avocado Roots.</title>
        <authorList>
            <person name="Stajich J."/>
            <person name="Roper C."/>
            <person name="Heimlech-Rivalta G."/>
        </authorList>
    </citation>
    <scope>NUCLEOTIDE SEQUENCE</scope>
    <source>
        <strain evidence="12">A02</strain>
    </source>
</reference>
<organism evidence="12 13">
    <name type="scientific">Fusarium falciforme</name>
    <dbReference type="NCBI Taxonomy" id="195108"/>
    <lineage>
        <taxon>Eukaryota</taxon>
        <taxon>Fungi</taxon>
        <taxon>Dikarya</taxon>
        <taxon>Ascomycota</taxon>
        <taxon>Pezizomycotina</taxon>
        <taxon>Sordariomycetes</taxon>
        <taxon>Hypocreomycetidae</taxon>
        <taxon>Hypocreales</taxon>
        <taxon>Nectriaceae</taxon>
        <taxon>Fusarium</taxon>
        <taxon>Fusarium solani species complex</taxon>
    </lineage>
</organism>
<dbReference type="Pfam" id="PF00083">
    <property type="entry name" value="Sugar_tr"/>
    <property type="match status" value="1"/>
</dbReference>
<dbReference type="AlphaFoldDB" id="A0A9W8R4Q3"/>
<dbReference type="InterPro" id="IPR005828">
    <property type="entry name" value="MFS_sugar_transport-like"/>
</dbReference>
<comment type="caution">
    <text evidence="12">The sequence shown here is derived from an EMBL/GenBank/DDBJ whole genome shotgun (WGS) entry which is preliminary data.</text>
</comment>
<evidence type="ECO:0000256" key="9">
    <source>
        <dbReference type="SAM" id="MobiDB-lite"/>
    </source>
</evidence>
<feature type="transmembrane region" description="Helical" evidence="10">
    <location>
        <begin position="147"/>
        <end position="180"/>
    </location>
</feature>